<sequence length="106" mass="11990">MTERTVDSGLNVCRMLNVVCSIAIVLSYIRNSFPREFNNVILATAISIYSAGATIEIEVELERDHWTDKFNKIPLATRTMQNERRWALARCGRGINGEQGEEAFVP</sequence>
<evidence type="ECO:0000313" key="1">
    <source>
        <dbReference type="EMBL" id="KAH0564363.1"/>
    </source>
</evidence>
<proteinExistence type="predicted"/>
<evidence type="ECO:0000313" key="2">
    <source>
        <dbReference type="Proteomes" id="UP000826195"/>
    </source>
</evidence>
<name>A0AAV7J0C3_COTGL</name>
<protein>
    <submittedName>
        <fullName evidence="1">Uncharacterized protein</fullName>
    </submittedName>
</protein>
<dbReference type="AlphaFoldDB" id="A0AAV7J0C3"/>
<keyword evidence="2" id="KW-1185">Reference proteome</keyword>
<comment type="caution">
    <text evidence="1">The sequence shown here is derived from an EMBL/GenBank/DDBJ whole genome shotgun (WGS) entry which is preliminary data.</text>
</comment>
<organism evidence="1 2">
    <name type="scientific">Cotesia glomerata</name>
    <name type="common">Lepidopteran parasitic wasp</name>
    <name type="synonym">Apanteles glomeratus</name>
    <dbReference type="NCBI Taxonomy" id="32391"/>
    <lineage>
        <taxon>Eukaryota</taxon>
        <taxon>Metazoa</taxon>
        <taxon>Ecdysozoa</taxon>
        <taxon>Arthropoda</taxon>
        <taxon>Hexapoda</taxon>
        <taxon>Insecta</taxon>
        <taxon>Pterygota</taxon>
        <taxon>Neoptera</taxon>
        <taxon>Endopterygota</taxon>
        <taxon>Hymenoptera</taxon>
        <taxon>Apocrita</taxon>
        <taxon>Ichneumonoidea</taxon>
        <taxon>Braconidae</taxon>
        <taxon>Microgastrinae</taxon>
        <taxon>Cotesia</taxon>
    </lineage>
</organism>
<accession>A0AAV7J0C3</accession>
<gene>
    <name evidence="1" type="ORF">KQX54_011630</name>
</gene>
<reference evidence="1 2" key="1">
    <citation type="journal article" date="2021" name="J. Hered.">
        <title>A chromosome-level genome assembly of the parasitoid wasp, Cotesia glomerata (Hymenoptera: Braconidae).</title>
        <authorList>
            <person name="Pinto B.J."/>
            <person name="Weis J.J."/>
            <person name="Gamble T."/>
            <person name="Ode P.J."/>
            <person name="Paul R."/>
            <person name="Zaspel J.M."/>
        </authorList>
    </citation>
    <scope>NUCLEOTIDE SEQUENCE [LARGE SCALE GENOMIC DNA]</scope>
    <source>
        <strain evidence="1">CgM1</strain>
    </source>
</reference>
<dbReference type="EMBL" id="JAHXZJ010000002">
    <property type="protein sequence ID" value="KAH0564363.1"/>
    <property type="molecule type" value="Genomic_DNA"/>
</dbReference>
<dbReference type="Proteomes" id="UP000826195">
    <property type="component" value="Unassembled WGS sequence"/>
</dbReference>